<dbReference type="NCBIfam" id="TIGR00407">
    <property type="entry name" value="proA"/>
    <property type="match status" value="1"/>
</dbReference>
<evidence type="ECO:0000256" key="6">
    <source>
        <dbReference type="ARBA" id="ARBA00023002"/>
    </source>
</evidence>
<evidence type="ECO:0000256" key="2">
    <source>
        <dbReference type="ARBA" id="ARBA00013002"/>
    </source>
</evidence>
<keyword evidence="3" id="KW-0028">Amino-acid biosynthesis</keyword>
<dbReference type="Pfam" id="PF00171">
    <property type="entry name" value="Aldedh"/>
    <property type="match status" value="1"/>
</dbReference>
<reference evidence="9" key="1">
    <citation type="submission" date="2018-05" db="EMBL/GenBank/DDBJ databases">
        <authorList>
            <person name="Lanie J.A."/>
            <person name="Ng W.-L."/>
            <person name="Kazmierczak K.M."/>
            <person name="Andrzejewski T.M."/>
            <person name="Davidsen T.M."/>
            <person name="Wayne K.J."/>
            <person name="Tettelin H."/>
            <person name="Glass J.I."/>
            <person name="Rusch D."/>
            <person name="Podicherti R."/>
            <person name="Tsui H.-C.T."/>
            <person name="Winkler M.E."/>
        </authorList>
    </citation>
    <scope>NUCLEOTIDE SEQUENCE</scope>
</reference>
<dbReference type="InterPro" id="IPR016163">
    <property type="entry name" value="Ald_DH_C"/>
</dbReference>
<name>A0A382N4L2_9ZZZZ</name>
<dbReference type="Gene3D" id="3.40.605.10">
    <property type="entry name" value="Aldehyde Dehydrogenase, Chain A, domain 1"/>
    <property type="match status" value="1"/>
</dbReference>
<dbReference type="PANTHER" id="PTHR11063:SF8">
    <property type="entry name" value="DELTA-1-PYRROLINE-5-CARBOXYLATE SYNTHASE"/>
    <property type="match status" value="1"/>
</dbReference>
<dbReference type="CDD" id="cd07079">
    <property type="entry name" value="ALDH_F18-19_ProA-GPR"/>
    <property type="match status" value="1"/>
</dbReference>
<protein>
    <recommendedName>
        <fullName evidence="2">glutamate-5-semialdehyde dehydrogenase</fullName>
        <ecNumber evidence="2">1.2.1.41</ecNumber>
    </recommendedName>
</protein>
<keyword evidence="6" id="KW-0560">Oxidoreductase</keyword>
<dbReference type="NCBIfam" id="NF001221">
    <property type="entry name" value="PRK00197.1"/>
    <property type="match status" value="1"/>
</dbReference>
<comment type="catalytic activity">
    <reaction evidence="7">
        <text>L-glutamate 5-semialdehyde + phosphate + NADP(+) = L-glutamyl 5-phosphate + NADPH + H(+)</text>
        <dbReference type="Rhea" id="RHEA:19541"/>
        <dbReference type="ChEBI" id="CHEBI:15378"/>
        <dbReference type="ChEBI" id="CHEBI:43474"/>
        <dbReference type="ChEBI" id="CHEBI:57783"/>
        <dbReference type="ChEBI" id="CHEBI:58066"/>
        <dbReference type="ChEBI" id="CHEBI:58274"/>
        <dbReference type="ChEBI" id="CHEBI:58349"/>
        <dbReference type="EC" id="1.2.1.41"/>
    </reaction>
</comment>
<comment type="pathway">
    <text evidence="1">Amino-acid biosynthesis; L-proline biosynthesis; L-glutamate 5-semialdehyde from L-glutamate: step 2/2.</text>
</comment>
<dbReference type="InterPro" id="IPR016161">
    <property type="entry name" value="Ald_DH/histidinol_DH"/>
</dbReference>
<organism evidence="9">
    <name type="scientific">marine metagenome</name>
    <dbReference type="NCBI Taxonomy" id="408172"/>
    <lineage>
        <taxon>unclassified sequences</taxon>
        <taxon>metagenomes</taxon>
        <taxon>ecological metagenomes</taxon>
    </lineage>
</organism>
<dbReference type="Gene3D" id="3.40.309.10">
    <property type="entry name" value="Aldehyde Dehydrogenase, Chain A, domain 2"/>
    <property type="match status" value="1"/>
</dbReference>
<sequence>MSLIEDMTELARRARLASRRLASVSADDKNNCLLAMADSIEANAQFIRDENMKDMDVGAEMGLAKPMLDRLLLDEARIGGMATGLREVAALTDPVGRIIEERTRPNGLKLTKIAAPIGVIVIIYESRPNVTADAASLCFKSGNATILRGGKEAIHSNQVIAKTMVEAASQAFPAFPRDAIQVVPTTDRAAIPELLSLTRDVDLCIPRGGESLIRAVAECSQVPVIKHYKGVCHVYIDGGADAAMAEEVAFNSKVHRPGVCNAAETLLVDRAIAAEALPRLAKRLAEANVELRGDEATQRLLDGSGLGVTPVVESDWDEEYLDLVLSVKVVDGVGEAIEHINTHGSGHT</sequence>
<dbReference type="AlphaFoldDB" id="A0A382N4L2"/>
<dbReference type="GO" id="GO:0004350">
    <property type="term" value="F:glutamate-5-semialdehyde dehydrogenase activity"/>
    <property type="evidence" value="ECO:0007669"/>
    <property type="project" value="UniProtKB-EC"/>
</dbReference>
<dbReference type="EMBL" id="UINC01097959">
    <property type="protein sequence ID" value="SVC56093.1"/>
    <property type="molecule type" value="Genomic_DNA"/>
</dbReference>
<accession>A0A382N4L2</accession>
<keyword evidence="4" id="KW-0641">Proline biosynthesis</keyword>
<feature type="non-terminal residue" evidence="9">
    <location>
        <position position="348"/>
    </location>
</feature>
<keyword evidence="5" id="KW-0521">NADP</keyword>
<dbReference type="SUPFAM" id="SSF53720">
    <property type="entry name" value="ALDH-like"/>
    <property type="match status" value="1"/>
</dbReference>
<dbReference type="InterPro" id="IPR016162">
    <property type="entry name" value="Ald_DH_N"/>
</dbReference>
<evidence type="ECO:0000256" key="7">
    <source>
        <dbReference type="ARBA" id="ARBA00049024"/>
    </source>
</evidence>
<evidence type="ECO:0000256" key="3">
    <source>
        <dbReference type="ARBA" id="ARBA00022605"/>
    </source>
</evidence>
<dbReference type="EC" id="1.2.1.41" evidence="2"/>
<proteinExistence type="inferred from homology"/>
<dbReference type="HAMAP" id="MF_00412">
    <property type="entry name" value="ProA"/>
    <property type="match status" value="1"/>
</dbReference>
<evidence type="ECO:0000256" key="5">
    <source>
        <dbReference type="ARBA" id="ARBA00022857"/>
    </source>
</evidence>
<evidence type="ECO:0000313" key="9">
    <source>
        <dbReference type="EMBL" id="SVC56093.1"/>
    </source>
</evidence>
<dbReference type="GO" id="GO:0055129">
    <property type="term" value="P:L-proline biosynthetic process"/>
    <property type="evidence" value="ECO:0007669"/>
    <property type="project" value="UniProtKB-UniPathway"/>
</dbReference>
<evidence type="ECO:0000256" key="4">
    <source>
        <dbReference type="ARBA" id="ARBA00022650"/>
    </source>
</evidence>
<feature type="domain" description="Aldehyde dehydrogenase" evidence="8">
    <location>
        <begin position="5"/>
        <end position="298"/>
    </location>
</feature>
<dbReference type="InterPro" id="IPR015590">
    <property type="entry name" value="Aldehyde_DH_dom"/>
</dbReference>
<dbReference type="PANTHER" id="PTHR11063">
    <property type="entry name" value="GLUTAMATE SEMIALDEHYDE DEHYDROGENASE"/>
    <property type="match status" value="1"/>
</dbReference>
<evidence type="ECO:0000259" key="8">
    <source>
        <dbReference type="Pfam" id="PF00171"/>
    </source>
</evidence>
<dbReference type="InterPro" id="IPR000965">
    <property type="entry name" value="GPR_dom"/>
</dbReference>
<dbReference type="UniPathway" id="UPA00098">
    <property type="reaction ID" value="UER00360"/>
</dbReference>
<gene>
    <name evidence="9" type="ORF">METZ01_LOCUS308947</name>
</gene>
<evidence type="ECO:0000256" key="1">
    <source>
        <dbReference type="ARBA" id="ARBA00004985"/>
    </source>
</evidence>